<dbReference type="Pfam" id="PF02735">
    <property type="entry name" value="Ku"/>
    <property type="match status" value="1"/>
</dbReference>
<dbReference type="Gene3D" id="2.40.290.10">
    <property type="match status" value="1"/>
</dbReference>
<dbReference type="HOGENOM" id="CLU_048975_1_0_9"/>
<comment type="function">
    <text evidence="5">With LigD forms a non-homologous end joining (NHEJ) DNA repair enzyme, which repairs dsDNA breaks with reduced fidelity. Binds linear dsDNA with 5'- and 3'- overhangs but not closed circular dsDNA nor ssDNA. Recruits and stimulates the ligase activity of LigD.</text>
</comment>
<accession>F6B3J9</accession>
<dbReference type="RefSeq" id="WP_003544478.1">
    <property type="nucleotide sequence ID" value="NC_015565.1"/>
</dbReference>
<proteinExistence type="inferred from homology"/>
<gene>
    <name evidence="5" type="primary">ku</name>
    <name evidence="8" type="ordered locus">Desca_1164</name>
</gene>
<dbReference type="InterPro" id="IPR009187">
    <property type="entry name" value="Prok_Ku"/>
</dbReference>
<dbReference type="InterPro" id="IPR016194">
    <property type="entry name" value="SPOC-like_C_dom_sf"/>
</dbReference>
<evidence type="ECO:0000256" key="3">
    <source>
        <dbReference type="ARBA" id="ARBA00023172"/>
    </source>
</evidence>
<name>F6B3J9_DESCC</name>
<dbReference type="InterPro" id="IPR006164">
    <property type="entry name" value="DNA_bd_Ku70/Ku80"/>
</dbReference>
<evidence type="ECO:0000256" key="4">
    <source>
        <dbReference type="ARBA" id="ARBA00023204"/>
    </source>
</evidence>
<sequence length="280" mass="31515">MRPLWKGAVSFGLVYVPVKMYAATERKNIKFNYLHDKCKTPIQYRRYCPYCDTEVSNEEIVRGYEYEKGKYVVMKEEDFENLPGENTKSINIVDFVDLKDINPLYFDKGYYLAPGEGGQKVYELLKKSMQETGKVAVAKVVIRNKESLAALRVDDGVLTMSTMFYPDEVRKPTGIPELEYNVDIHENELKMAVNLINNLSAEFAPEKYTDEYRQQLMEVIQAKVAGEGVEVPPTPETDKVVDLMTALKASIDLAKQERGGPKKKGATAKKAAGTKKAAGA</sequence>
<dbReference type="Proteomes" id="UP000009226">
    <property type="component" value="Chromosome"/>
</dbReference>
<reference evidence="8 9" key="1">
    <citation type="submission" date="2011-05" db="EMBL/GenBank/DDBJ databases">
        <title>Complete sequence of Desulfotomaculum carboxydivorans CO-1-SRB.</title>
        <authorList>
            <consortium name="US DOE Joint Genome Institute"/>
            <person name="Lucas S."/>
            <person name="Han J."/>
            <person name="Lapidus A."/>
            <person name="Cheng J.-F."/>
            <person name="Goodwin L."/>
            <person name="Pitluck S."/>
            <person name="Peters L."/>
            <person name="Mikhailova N."/>
            <person name="Lu M."/>
            <person name="Han C."/>
            <person name="Tapia R."/>
            <person name="Land M."/>
            <person name="Hauser L."/>
            <person name="Kyrpides N."/>
            <person name="Ivanova N."/>
            <person name="Pagani I."/>
            <person name="Stams A."/>
            <person name="Plugge C."/>
            <person name="Muyzer G."/>
            <person name="Kuever J."/>
            <person name="Parshina S."/>
            <person name="Ivanova A."/>
            <person name="Nazina T."/>
            <person name="Woyke T."/>
        </authorList>
    </citation>
    <scope>NUCLEOTIDE SEQUENCE [LARGE SCALE GENOMIC DNA]</scope>
    <source>
        <strain evidence="9">DSM 14880 / VKM B-2319 / CO-1-SRB</strain>
    </source>
</reference>
<dbReference type="CDD" id="cd00789">
    <property type="entry name" value="KU_like"/>
    <property type="match status" value="1"/>
</dbReference>
<dbReference type="PANTHER" id="PTHR41251:SF1">
    <property type="entry name" value="NON-HOMOLOGOUS END JOINING PROTEIN KU"/>
    <property type="match status" value="1"/>
</dbReference>
<dbReference type="KEGG" id="dca:Desca_1164"/>
<evidence type="ECO:0000256" key="1">
    <source>
        <dbReference type="ARBA" id="ARBA00022763"/>
    </source>
</evidence>
<feature type="compositionally biased region" description="Low complexity" evidence="6">
    <location>
        <begin position="268"/>
        <end position="280"/>
    </location>
</feature>
<keyword evidence="1 5" id="KW-0227">DNA damage</keyword>
<protein>
    <recommendedName>
        <fullName evidence="5">Non-homologous end joining protein Ku</fullName>
    </recommendedName>
</protein>
<feature type="region of interest" description="Disordered" evidence="6">
    <location>
        <begin position="254"/>
        <end position="280"/>
    </location>
</feature>
<evidence type="ECO:0000313" key="8">
    <source>
        <dbReference type="EMBL" id="AEF94028.1"/>
    </source>
</evidence>
<dbReference type="NCBIfam" id="TIGR02772">
    <property type="entry name" value="Ku_bact"/>
    <property type="match status" value="1"/>
</dbReference>
<dbReference type="PANTHER" id="PTHR41251">
    <property type="entry name" value="NON-HOMOLOGOUS END JOINING PROTEIN KU"/>
    <property type="match status" value="1"/>
</dbReference>
<comment type="similarity">
    <text evidence="5">Belongs to the prokaryotic Ku family.</text>
</comment>
<comment type="subunit">
    <text evidence="5">Homodimer. Interacts with LigD.</text>
</comment>
<dbReference type="SMART" id="SM00559">
    <property type="entry name" value="Ku78"/>
    <property type="match status" value="1"/>
</dbReference>
<dbReference type="GO" id="GO:0006310">
    <property type="term" value="P:DNA recombination"/>
    <property type="evidence" value="ECO:0007669"/>
    <property type="project" value="UniProtKB-KW"/>
</dbReference>
<organism evidence="8 9">
    <name type="scientific">Desulfotomaculum nigrificans (strain DSM 14880 / VKM B-2319 / CO-1-SRB)</name>
    <name type="common">Desulfotomaculum carboxydivorans</name>
    <dbReference type="NCBI Taxonomy" id="868595"/>
    <lineage>
        <taxon>Bacteria</taxon>
        <taxon>Bacillati</taxon>
        <taxon>Bacillota</taxon>
        <taxon>Clostridia</taxon>
        <taxon>Eubacteriales</taxon>
        <taxon>Desulfotomaculaceae</taxon>
        <taxon>Desulfotomaculum</taxon>
    </lineage>
</organism>
<evidence type="ECO:0000259" key="7">
    <source>
        <dbReference type="SMART" id="SM00559"/>
    </source>
</evidence>
<dbReference type="EMBL" id="CP002736">
    <property type="protein sequence ID" value="AEF94028.1"/>
    <property type="molecule type" value="Genomic_DNA"/>
</dbReference>
<dbReference type="eggNOG" id="COG1273">
    <property type="taxonomic scope" value="Bacteria"/>
</dbReference>
<keyword evidence="2 5" id="KW-0238">DNA-binding</keyword>
<feature type="domain" description="Ku" evidence="7">
    <location>
        <begin position="52"/>
        <end position="180"/>
    </location>
</feature>
<evidence type="ECO:0000256" key="6">
    <source>
        <dbReference type="SAM" id="MobiDB-lite"/>
    </source>
</evidence>
<dbReference type="PIRSF" id="PIRSF006493">
    <property type="entry name" value="Prok_Ku"/>
    <property type="match status" value="1"/>
</dbReference>
<keyword evidence="9" id="KW-1185">Reference proteome</keyword>
<dbReference type="GO" id="GO:0003690">
    <property type="term" value="F:double-stranded DNA binding"/>
    <property type="evidence" value="ECO:0007669"/>
    <property type="project" value="UniProtKB-UniRule"/>
</dbReference>
<dbReference type="STRING" id="868595.Desca_1164"/>
<dbReference type="GO" id="GO:0006303">
    <property type="term" value="P:double-strand break repair via nonhomologous end joining"/>
    <property type="evidence" value="ECO:0007669"/>
    <property type="project" value="UniProtKB-UniRule"/>
</dbReference>
<keyword evidence="4 5" id="KW-0234">DNA repair</keyword>
<dbReference type="AlphaFoldDB" id="F6B3J9"/>
<dbReference type="FunFam" id="2.40.290.10:FF:000004">
    <property type="entry name" value="Non-homologous end joining protein Ku"/>
    <property type="match status" value="1"/>
</dbReference>
<evidence type="ECO:0000256" key="2">
    <source>
        <dbReference type="ARBA" id="ARBA00023125"/>
    </source>
</evidence>
<dbReference type="SUPFAM" id="SSF100939">
    <property type="entry name" value="SPOC domain-like"/>
    <property type="match status" value="1"/>
</dbReference>
<keyword evidence="3 5" id="KW-0233">DNA recombination</keyword>
<dbReference type="HAMAP" id="MF_01875">
    <property type="entry name" value="Prokaryotic_Ku"/>
    <property type="match status" value="1"/>
</dbReference>
<evidence type="ECO:0000313" key="9">
    <source>
        <dbReference type="Proteomes" id="UP000009226"/>
    </source>
</evidence>
<evidence type="ECO:0000256" key="5">
    <source>
        <dbReference type="HAMAP-Rule" id="MF_01875"/>
    </source>
</evidence>